<gene>
    <name evidence="2" type="ORF">K6753_07090</name>
</gene>
<protein>
    <recommendedName>
        <fullName evidence="4">Secreted protein</fullName>
    </recommendedName>
</protein>
<evidence type="ECO:0000256" key="1">
    <source>
        <dbReference type="SAM" id="SignalP"/>
    </source>
</evidence>
<accession>A0ABS7T5Z1</accession>
<comment type="caution">
    <text evidence="2">The sequence shown here is derived from an EMBL/GenBank/DDBJ whole genome shotgun (WGS) entry which is preliminary data.</text>
</comment>
<sequence>MKTAFLLFAMSIACVAHAGDRPEASAAPAAETTQAGDDAGLVCERKKETGSNRVTRVCTTEAERIAAKDKAQDDVQRLGRCSGNDIACIGEF</sequence>
<proteinExistence type="predicted"/>
<keyword evidence="3" id="KW-1185">Reference proteome</keyword>
<reference evidence="2 3" key="1">
    <citation type="submission" date="2021-09" db="EMBL/GenBank/DDBJ databases">
        <title>Lysobacter sp. 13A isolated from the river sediment.</title>
        <authorList>
            <person name="Liu H."/>
            <person name="Li S."/>
            <person name="Mao S."/>
        </authorList>
    </citation>
    <scope>NUCLEOTIDE SEQUENCE [LARGE SCALE GENOMIC DNA]</scope>
    <source>
        <strain evidence="2 3">13A</strain>
    </source>
</reference>
<feature type="signal peptide" evidence="1">
    <location>
        <begin position="1"/>
        <end position="18"/>
    </location>
</feature>
<organism evidence="2 3">
    <name type="scientific">Novilysobacter selenitireducens</name>
    <dbReference type="NCBI Taxonomy" id="2872639"/>
    <lineage>
        <taxon>Bacteria</taxon>
        <taxon>Pseudomonadati</taxon>
        <taxon>Pseudomonadota</taxon>
        <taxon>Gammaproteobacteria</taxon>
        <taxon>Lysobacterales</taxon>
        <taxon>Lysobacteraceae</taxon>
        <taxon>Novilysobacter</taxon>
    </lineage>
</organism>
<name>A0ABS7T5Z1_9GAMM</name>
<dbReference type="EMBL" id="JAINZW010000002">
    <property type="protein sequence ID" value="MBZ4039296.1"/>
    <property type="molecule type" value="Genomic_DNA"/>
</dbReference>
<dbReference type="RefSeq" id="WP_223675666.1">
    <property type="nucleotide sequence ID" value="NZ_JAINZW010000002.1"/>
</dbReference>
<keyword evidence="1" id="KW-0732">Signal</keyword>
<evidence type="ECO:0000313" key="3">
    <source>
        <dbReference type="Proteomes" id="UP001430954"/>
    </source>
</evidence>
<evidence type="ECO:0000313" key="2">
    <source>
        <dbReference type="EMBL" id="MBZ4039296.1"/>
    </source>
</evidence>
<evidence type="ECO:0008006" key="4">
    <source>
        <dbReference type="Google" id="ProtNLM"/>
    </source>
</evidence>
<feature type="chain" id="PRO_5045920930" description="Secreted protein" evidence="1">
    <location>
        <begin position="19"/>
        <end position="92"/>
    </location>
</feature>
<dbReference type="Proteomes" id="UP001430954">
    <property type="component" value="Unassembled WGS sequence"/>
</dbReference>